<keyword evidence="3" id="KW-1185">Reference proteome</keyword>
<dbReference type="AlphaFoldDB" id="A0A848KA05"/>
<keyword evidence="2" id="KW-0378">Hydrolase</keyword>
<comment type="caution">
    <text evidence="2">The sequence shown here is derived from an EMBL/GenBank/DDBJ whole genome shotgun (WGS) entry which is preliminary data.</text>
</comment>
<accession>A0A848KA05</accession>
<dbReference type="PRINTS" id="PR00111">
    <property type="entry name" value="ABHYDROLASE"/>
</dbReference>
<reference evidence="2 3" key="1">
    <citation type="submission" date="2019-05" db="EMBL/GenBank/DDBJ databases">
        <authorList>
            <person name="Lee S.D."/>
        </authorList>
    </citation>
    <scope>NUCLEOTIDE SEQUENCE [LARGE SCALE GENOMIC DNA]</scope>
    <source>
        <strain evidence="2 3">YC2-7</strain>
    </source>
</reference>
<evidence type="ECO:0000313" key="2">
    <source>
        <dbReference type="EMBL" id="NMN94094.1"/>
    </source>
</evidence>
<dbReference type="InterPro" id="IPR029058">
    <property type="entry name" value="AB_hydrolase_fold"/>
</dbReference>
<dbReference type="GO" id="GO:0016020">
    <property type="term" value="C:membrane"/>
    <property type="evidence" value="ECO:0007669"/>
    <property type="project" value="TreeGrafter"/>
</dbReference>
<dbReference type="RefSeq" id="WP_169584788.1">
    <property type="nucleotide sequence ID" value="NZ_VCQU01000001.1"/>
</dbReference>
<dbReference type="Pfam" id="PF00561">
    <property type="entry name" value="Abhydrolase_1"/>
    <property type="match status" value="1"/>
</dbReference>
<organism evidence="2 3">
    <name type="scientific">Antrihabitans stalactiti</name>
    <dbReference type="NCBI Taxonomy" id="2584121"/>
    <lineage>
        <taxon>Bacteria</taxon>
        <taxon>Bacillati</taxon>
        <taxon>Actinomycetota</taxon>
        <taxon>Actinomycetes</taxon>
        <taxon>Mycobacteriales</taxon>
        <taxon>Nocardiaceae</taxon>
        <taxon>Antrihabitans</taxon>
    </lineage>
</organism>
<feature type="domain" description="AB hydrolase-1" evidence="1">
    <location>
        <begin position="36"/>
        <end position="284"/>
    </location>
</feature>
<dbReference type="Gene3D" id="3.40.50.1820">
    <property type="entry name" value="alpha/beta hydrolase"/>
    <property type="match status" value="1"/>
</dbReference>
<dbReference type="InterPro" id="IPR050266">
    <property type="entry name" value="AB_hydrolase_sf"/>
</dbReference>
<name>A0A848KA05_9NOCA</name>
<dbReference type="SUPFAM" id="SSF53474">
    <property type="entry name" value="alpha/beta-Hydrolases"/>
    <property type="match status" value="1"/>
</dbReference>
<evidence type="ECO:0000259" key="1">
    <source>
        <dbReference type="Pfam" id="PF00561"/>
    </source>
</evidence>
<dbReference type="GO" id="GO:0016787">
    <property type="term" value="F:hydrolase activity"/>
    <property type="evidence" value="ECO:0007669"/>
    <property type="project" value="UniProtKB-KW"/>
</dbReference>
<gene>
    <name evidence="2" type="ORF">FGL95_03470</name>
</gene>
<sequence>MSTSPTLRPVSEIDTRLIFRTIHGYRRAVRIAGDGPPLLLIHGISDNSETWSDVIPHFAASHRVIAPDLLGHGRSDKPRADYSVAAYANGLRDLLTVLGVERATIVGHSLGGGVAMQFAYQFPHLVERLVLVGTAGIRADVHPVFRLASLPGVASVLQLLQLPGATPLLGLLGRQAAALYAATGASSASIMHDAVDALRVLQGQSDVMGHRAFVKTLRAGADWRGQTITILDRCYLTEHVPVQVVWGARDAVIPVSHARLAHAAMPGSRLEIFDDAAHFPFRDDPLRFVRLVEQFIDSTQPAMFDESVWRESLAEGFAVAQVTGGTAARMAVLNALGSAERSAT</sequence>
<proteinExistence type="predicted"/>
<reference evidence="2 3" key="2">
    <citation type="submission" date="2020-06" db="EMBL/GenBank/DDBJ databases">
        <title>Antribacter stalactiti gen. nov., sp. nov., a new member of the family Nacardiaceae isolated from a cave.</title>
        <authorList>
            <person name="Kim I.S."/>
        </authorList>
    </citation>
    <scope>NUCLEOTIDE SEQUENCE [LARGE SCALE GENOMIC DNA]</scope>
    <source>
        <strain evidence="2 3">YC2-7</strain>
    </source>
</reference>
<dbReference type="PANTHER" id="PTHR43798">
    <property type="entry name" value="MONOACYLGLYCEROL LIPASE"/>
    <property type="match status" value="1"/>
</dbReference>
<protein>
    <submittedName>
        <fullName evidence="2">Alpha/beta hydrolase</fullName>
    </submittedName>
</protein>
<dbReference type="InterPro" id="IPR000073">
    <property type="entry name" value="AB_hydrolase_1"/>
</dbReference>
<evidence type="ECO:0000313" key="3">
    <source>
        <dbReference type="Proteomes" id="UP000535543"/>
    </source>
</evidence>
<dbReference type="PANTHER" id="PTHR43798:SF33">
    <property type="entry name" value="HYDROLASE, PUTATIVE (AFU_ORTHOLOGUE AFUA_2G14860)-RELATED"/>
    <property type="match status" value="1"/>
</dbReference>
<dbReference type="Proteomes" id="UP000535543">
    <property type="component" value="Unassembled WGS sequence"/>
</dbReference>
<dbReference type="EMBL" id="VCQU01000001">
    <property type="protein sequence ID" value="NMN94094.1"/>
    <property type="molecule type" value="Genomic_DNA"/>
</dbReference>